<name>A0AAV9ZSU1_9AGAR</name>
<comment type="caution">
    <text evidence="3">The sequence shown here is derived from an EMBL/GenBank/DDBJ whole genome shotgun (WGS) entry which is preliminary data.</text>
</comment>
<evidence type="ECO:0000256" key="2">
    <source>
        <dbReference type="ARBA" id="ARBA00023002"/>
    </source>
</evidence>
<dbReference type="Gene3D" id="3.40.50.720">
    <property type="entry name" value="NAD(P)-binding Rossmann-like Domain"/>
    <property type="match status" value="1"/>
</dbReference>
<accession>A0AAV9ZSU1</accession>
<evidence type="ECO:0000313" key="4">
    <source>
        <dbReference type="Proteomes" id="UP001362999"/>
    </source>
</evidence>
<dbReference type="PANTHER" id="PTHR24320">
    <property type="entry name" value="RETINOL DEHYDROGENASE"/>
    <property type="match status" value="1"/>
</dbReference>
<dbReference type="InterPro" id="IPR002347">
    <property type="entry name" value="SDR_fam"/>
</dbReference>
<evidence type="ECO:0000313" key="3">
    <source>
        <dbReference type="EMBL" id="KAK6991792.1"/>
    </source>
</evidence>
<dbReference type="EMBL" id="JAWWNJ010000115">
    <property type="protein sequence ID" value="KAK6991792.1"/>
    <property type="molecule type" value="Genomic_DNA"/>
</dbReference>
<dbReference type="Pfam" id="PF00106">
    <property type="entry name" value="adh_short"/>
    <property type="match status" value="1"/>
</dbReference>
<reference evidence="3 4" key="1">
    <citation type="journal article" date="2024" name="J Genomics">
        <title>Draft genome sequencing and assembly of Favolaschia claudopus CIRM-BRFM 2984 isolated from oak limbs.</title>
        <authorList>
            <person name="Navarro D."/>
            <person name="Drula E."/>
            <person name="Chaduli D."/>
            <person name="Cazenave R."/>
            <person name="Ahrendt S."/>
            <person name="Wang J."/>
            <person name="Lipzen A."/>
            <person name="Daum C."/>
            <person name="Barry K."/>
            <person name="Grigoriev I.V."/>
            <person name="Favel A."/>
            <person name="Rosso M.N."/>
            <person name="Martin F."/>
        </authorList>
    </citation>
    <scope>NUCLEOTIDE SEQUENCE [LARGE SCALE GENOMIC DNA]</scope>
    <source>
        <strain evidence="3 4">CIRM-BRFM 2984</strain>
    </source>
</reference>
<dbReference type="AlphaFoldDB" id="A0AAV9ZSU1"/>
<proteinExistence type="inferred from homology"/>
<keyword evidence="4" id="KW-1185">Reference proteome</keyword>
<gene>
    <name evidence="3" type="ORF">R3P38DRAFT_3090954</name>
</gene>
<dbReference type="InterPro" id="IPR036291">
    <property type="entry name" value="NAD(P)-bd_dom_sf"/>
</dbReference>
<dbReference type="PANTHER" id="PTHR24320:SF283">
    <property type="entry name" value="RETINOL DEHYDROGENASE 11"/>
    <property type="match status" value="1"/>
</dbReference>
<comment type="similarity">
    <text evidence="1">Belongs to the short-chain dehydrogenases/reductases (SDR) family.</text>
</comment>
<keyword evidence="2" id="KW-0560">Oxidoreductase</keyword>
<dbReference type="SUPFAM" id="SSF51735">
    <property type="entry name" value="NAD(P)-binding Rossmann-fold domains"/>
    <property type="match status" value="1"/>
</dbReference>
<dbReference type="GO" id="GO:0016491">
    <property type="term" value="F:oxidoreductase activity"/>
    <property type="evidence" value="ECO:0007669"/>
    <property type="project" value="UniProtKB-KW"/>
</dbReference>
<dbReference type="Proteomes" id="UP001362999">
    <property type="component" value="Unassembled WGS sequence"/>
</dbReference>
<protein>
    <submittedName>
        <fullName evidence="3">Short-chain dehydrogenase/reductase family protein</fullName>
    </submittedName>
</protein>
<organism evidence="3 4">
    <name type="scientific">Favolaschia claudopus</name>
    <dbReference type="NCBI Taxonomy" id="2862362"/>
    <lineage>
        <taxon>Eukaryota</taxon>
        <taxon>Fungi</taxon>
        <taxon>Dikarya</taxon>
        <taxon>Basidiomycota</taxon>
        <taxon>Agaricomycotina</taxon>
        <taxon>Agaricomycetes</taxon>
        <taxon>Agaricomycetidae</taxon>
        <taxon>Agaricales</taxon>
        <taxon>Marasmiineae</taxon>
        <taxon>Mycenaceae</taxon>
        <taxon>Favolaschia</taxon>
    </lineage>
</organism>
<sequence>MSLPTFTAKTTAEDVAATFGEQIRGKTVLVTGTSINGIGFETARVLAKYAGLVIITGYNTERLNLSAEAIKKETPSANIRQLVLDLSSLTAVRKAAAEVNAYAEPLHIIIHNAAASGSATLNPTVDGLEPRMATALTGPFLLTQLLAQKLLASSSKSDFTPRVVVVSSAAHAFGPHGVDLGNIAHPDAAKYHNGDAYFQAKAAGILFASELARRAKGKINAYSLHPGGILTNINQKGQDKLDLISMGLLTPEGLPDESKGAWKTMGEGAATTIVAAFDSRLDDESGAYLDDCVVANEKIAPHSSNAETASKLWEITEEIVGEKFVF</sequence>
<evidence type="ECO:0000256" key="1">
    <source>
        <dbReference type="ARBA" id="ARBA00006484"/>
    </source>
</evidence>